<dbReference type="InterPro" id="IPR001611">
    <property type="entry name" value="Leu-rich_rpt"/>
</dbReference>
<dbReference type="PANTHER" id="PTHR48051:SF16">
    <property type="entry name" value="LEUCINE-RICH REPEAT-CONTAINING PROTEIN 2"/>
    <property type="match status" value="1"/>
</dbReference>
<dbReference type="Pfam" id="PF13855">
    <property type="entry name" value="LRR_8"/>
    <property type="match status" value="2"/>
</dbReference>
<dbReference type="SUPFAM" id="SSF52058">
    <property type="entry name" value="L domain-like"/>
    <property type="match status" value="1"/>
</dbReference>
<keyword evidence="5" id="KW-1185">Reference proteome</keyword>
<dbReference type="OrthoDB" id="660555at2759"/>
<dbReference type="AlphaFoldDB" id="A0A3Q2X853"/>
<sequence>MKCGAVAPCDVSSLLSVWESRVRKHRQHQKKEQERKERSALHKIEQQWHDRFYSRKPNTQQRNLLNGHQHRSPQNTQSGEPPAAEGPPENVLVDADTDALSFRLSGEHWKDFPKDLEWKTFLLEWHVSGTKIQKLPDFLASFSLLRVLEVAKNKLDQLPPDIGKLVQLRQLNVSYNRLSCVPPQLGMCHNLERLELAGNRDLSELPFELSSLKRLTHLDIAENGFASIPVCALRMSALQLLDLSDNRLSDLPQDMDRLTELATLFVHNNNLSYLPDCLTNIATLKLIVVSGDPLVCVPTQLCSNPNIKFIRLYDSPASGKKEKRTDVMKTTSQGQDEKDETKDGREKEFMDVYVSTLKDRENMPFSTTKVTISCLL</sequence>
<feature type="compositionally biased region" description="Basic and acidic residues" evidence="3">
    <location>
        <begin position="335"/>
        <end position="345"/>
    </location>
</feature>
<dbReference type="CTD" id="79442"/>
<dbReference type="InterPro" id="IPR003591">
    <property type="entry name" value="Leu-rich_rpt_typical-subtyp"/>
</dbReference>
<organism evidence="4 5">
    <name type="scientific">Hippocampus comes</name>
    <name type="common">Tiger tail seahorse</name>
    <dbReference type="NCBI Taxonomy" id="109280"/>
    <lineage>
        <taxon>Eukaryota</taxon>
        <taxon>Metazoa</taxon>
        <taxon>Chordata</taxon>
        <taxon>Craniata</taxon>
        <taxon>Vertebrata</taxon>
        <taxon>Euteleostomi</taxon>
        <taxon>Actinopterygii</taxon>
        <taxon>Neopterygii</taxon>
        <taxon>Teleostei</taxon>
        <taxon>Neoteleostei</taxon>
        <taxon>Acanthomorphata</taxon>
        <taxon>Syngnathiaria</taxon>
        <taxon>Syngnathiformes</taxon>
        <taxon>Syngnathoidei</taxon>
        <taxon>Syngnathidae</taxon>
        <taxon>Hippocampus</taxon>
    </lineage>
</organism>
<dbReference type="GeneID" id="109525309"/>
<feature type="compositionally biased region" description="Low complexity" evidence="3">
    <location>
        <begin position="79"/>
        <end position="89"/>
    </location>
</feature>
<keyword evidence="1" id="KW-0433">Leucine-rich repeat</keyword>
<name>A0A3Q2X853_HIPCM</name>
<dbReference type="STRING" id="109280.ENSHCOP00000000325"/>
<dbReference type="Proteomes" id="UP000264820">
    <property type="component" value="Unplaced"/>
</dbReference>
<feature type="region of interest" description="Disordered" evidence="3">
    <location>
        <begin position="63"/>
        <end position="91"/>
    </location>
</feature>
<protein>
    <submittedName>
        <fullName evidence="4">Leucine rich repeat containing 2</fullName>
    </submittedName>
</protein>
<dbReference type="Gene3D" id="3.80.10.10">
    <property type="entry name" value="Ribonuclease Inhibitor"/>
    <property type="match status" value="2"/>
</dbReference>
<dbReference type="PROSITE" id="PS51450">
    <property type="entry name" value="LRR"/>
    <property type="match status" value="1"/>
</dbReference>
<dbReference type="RefSeq" id="XP_019741290.1">
    <property type="nucleotide sequence ID" value="XM_019885731.1"/>
</dbReference>
<dbReference type="InterPro" id="IPR032675">
    <property type="entry name" value="LRR_dom_sf"/>
</dbReference>
<dbReference type="SMART" id="SM00369">
    <property type="entry name" value="LRR_TYP"/>
    <property type="match status" value="5"/>
</dbReference>
<dbReference type="PANTHER" id="PTHR48051">
    <property type="match status" value="1"/>
</dbReference>
<dbReference type="SMART" id="SM00364">
    <property type="entry name" value="LRR_BAC"/>
    <property type="match status" value="4"/>
</dbReference>
<evidence type="ECO:0000313" key="5">
    <source>
        <dbReference type="Proteomes" id="UP000264820"/>
    </source>
</evidence>
<dbReference type="InterPro" id="IPR050216">
    <property type="entry name" value="LRR_domain-containing"/>
</dbReference>
<evidence type="ECO:0000256" key="3">
    <source>
        <dbReference type="SAM" id="MobiDB-lite"/>
    </source>
</evidence>
<reference evidence="4" key="1">
    <citation type="submission" date="2025-08" db="UniProtKB">
        <authorList>
            <consortium name="Ensembl"/>
        </authorList>
    </citation>
    <scope>IDENTIFICATION</scope>
</reference>
<evidence type="ECO:0000313" key="4">
    <source>
        <dbReference type="Ensembl" id="ENSHCOP00000000325.1"/>
    </source>
</evidence>
<feature type="compositionally biased region" description="Polar residues" evidence="3">
    <location>
        <begin position="63"/>
        <end position="78"/>
    </location>
</feature>
<dbReference type="GO" id="GO:0005737">
    <property type="term" value="C:cytoplasm"/>
    <property type="evidence" value="ECO:0007669"/>
    <property type="project" value="TreeGrafter"/>
</dbReference>
<evidence type="ECO:0000256" key="1">
    <source>
        <dbReference type="ARBA" id="ARBA00022614"/>
    </source>
</evidence>
<evidence type="ECO:0000256" key="2">
    <source>
        <dbReference type="ARBA" id="ARBA00022737"/>
    </source>
</evidence>
<reference evidence="4" key="2">
    <citation type="submission" date="2025-09" db="UniProtKB">
        <authorList>
            <consortium name="Ensembl"/>
        </authorList>
    </citation>
    <scope>IDENTIFICATION</scope>
</reference>
<dbReference type="GeneTree" id="ENSGT00940000154960"/>
<keyword evidence="2" id="KW-0677">Repeat</keyword>
<dbReference type="KEGG" id="hcq:109525309"/>
<dbReference type="Ensembl" id="ENSHCOT00000013959.1">
    <property type="protein sequence ID" value="ENSHCOP00000000325.1"/>
    <property type="gene ID" value="ENSHCOG00000001115.1"/>
</dbReference>
<accession>A0A3Q2X853</accession>
<proteinExistence type="predicted"/>
<dbReference type="OMA" id="PIDNTQC"/>
<feature type="region of interest" description="Disordered" evidence="3">
    <location>
        <begin position="321"/>
        <end position="345"/>
    </location>
</feature>